<dbReference type="EC" id="3.1.1.-" evidence="6"/>
<comment type="similarity">
    <text evidence="1 6">Belongs to the type-B carboxylesterase/lipase family.</text>
</comment>
<reference evidence="9" key="1">
    <citation type="journal article" date="2023" name="G3 (Bethesda)">
        <title>Whole genome assemblies of Zophobas morio and Tenebrio molitor.</title>
        <authorList>
            <person name="Kaur S."/>
            <person name="Stinson S.A."/>
            <person name="diCenzo G.C."/>
        </authorList>
    </citation>
    <scope>NUCLEOTIDE SEQUENCE</scope>
    <source>
        <strain evidence="9">QUZm001</strain>
    </source>
</reference>
<name>A0AA38I184_9CUCU</name>
<dbReference type="PROSITE" id="PS00122">
    <property type="entry name" value="CARBOXYLESTERASE_B_1"/>
    <property type="match status" value="1"/>
</dbReference>
<evidence type="ECO:0000256" key="6">
    <source>
        <dbReference type="RuleBase" id="RU361235"/>
    </source>
</evidence>
<dbReference type="SUPFAM" id="SSF53474">
    <property type="entry name" value="alpha/beta-Hydrolases"/>
    <property type="match status" value="1"/>
</dbReference>
<gene>
    <name evidence="9" type="ORF">Zmor_022594</name>
</gene>
<keyword evidence="10" id="KW-1185">Reference proteome</keyword>
<dbReference type="GO" id="GO:0052689">
    <property type="term" value="F:carboxylic ester hydrolase activity"/>
    <property type="evidence" value="ECO:0007669"/>
    <property type="project" value="UniProtKB-KW"/>
</dbReference>
<keyword evidence="3 6" id="KW-0378">Hydrolase</keyword>
<evidence type="ECO:0000259" key="8">
    <source>
        <dbReference type="Pfam" id="PF00135"/>
    </source>
</evidence>
<organism evidence="9 10">
    <name type="scientific">Zophobas morio</name>
    <dbReference type="NCBI Taxonomy" id="2755281"/>
    <lineage>
        <taxon>Eukaryota</taxon>
        <taxon>Metazoa</taxon>
        <taxon>Ecdysozoa</taxon>
        <taxon>Arthropoda</taxon>
        <taxon>Hexapoda</taxon>
        <taxon>Insecta</taxon>
        <taxon>Pterygota</taxon>
        <taxon>Neoptera</taxon>
        <taxon>Endopterygota</taxon>
        <taxon>Coleoptera</taxon>
        <taxon>Polyphaga</taxon>
        <taxon>Cucujiformia</taxon>
        <taxon>Tenebrionidae</taxon>
        <taxon>Zophobas</taxon>
    </lineage>
</organism>
<dbReference type="InterPro" id="IPR002018">
    <property type="entry name" value="CarbesteraseB"/>
</dbReference>
<feature type="chain" id="PRO_5041242705" description="Carboxylic ester hydrolase" evidence="7">
    <location>
        <begin position="16"/>
        <end position="555"/>
    </location>
</feature>
<dbReference type="Gene3D" id="3.40.50.1820">
    <property type="entry name" value="alpha/beta hydrolase"/>
    <property type="match status" value="1"/>
</dbReference>
<dbReference type="EMBL" id="JALNTZ010000007">
    <property type="protein sequence ID" value="KAJ3644894.1"/>
    <property type="molecule type" value="Genomic_DNA"/>
</dbReference>
<proteinExistence type="inferred from homology"/>
<dbReference type="PROSITE" id="PS00941">
    <property type="entry name" value="CARBOXYLESTERASE_B_2"/>
    <property type="match status" value="1"/>
</dbReference>
<dbReference type="PANTHER" id="PTHR43142">
    <property type="entry name" value="CARBOXYLIC ESTER HYDROLASE"/>
    <property type="match status" value="1"/>
</dbReference>
<dbReference type="AlphaFoldDB" id="A0AA38I184"/>
<evidence type="ECO:0000256" key="4">
    <source>
        <dbReference type="ARBA" id="ARBA00023157"/>
    </source>
</evidence>
<feature type="domain" description="Carboxylesterase type B" evidence="8">
    <location>
        <begin position="19"/>
        <end position="522"/>
    </location>
</feature>
<keyword evidence="4" id="KW-1015">Disulfide bond</keyword>
<dbReference type="InterPro" id="IPR029058">
    <property type="entry name" value="AB_hydrolase_fold"/>
</dbReference>
<evidence type="ECO:0000313" key="9">
    <source>
        <dbReference type="EMBL" id="KAJ3644894.1"/>
    </source>
</evidence>
<dbReference type="Pfam" id="PF00135">
    <property type="entry name" value="COesterase"/>
    <property type="match status" value="1"/>
</dbReference>
<evidence type="ECO:0000256" key="7">
    <source>
        <dbReference type="SAM" id="SignalP"/>
    </source>
</evidence>
<dbReference type="InterPro" id="IPR019826">
    <property type="entry name" value="Carboxylesterase_B_AS"/>
</dbReference>
<evidence type="ECO:0000256" key="3">
    <source>
        <dbReference type="ARBA" id="ARBA00022801"/>
    </source>
</evidence>
<keyword evidence="5" id="KW-0325">Glycoprotein</keyword>
<evidence type="ECO:0000256" key="5">
    <source>
        <dbReference type="ARBA" id="ARBA00023180"/>
    </source>
</evidence>
<evidence type="ECO:0000313" key="10">
    <source>
        <dbReference type="Proteomes" id="UP001168821"/>
    </source>
</evidence>
<accession>A0AA38I184</accession>
<evidence type="ECO:0000256" key="2">
    <source>
        <dbReference type="ARBA" id="ARBA00022487"/>
    </source>
</evidence>
<dbReference type="Proteomes" id="UP001168821">
    <property type="component" value="Unassembled WGS sequence"/>
</dbReference>
<keyword evidence="7" id="KW-0732">Signal</keyword>
<sequence>MSLLIFFLILYLANANEVPKVTIPNLGEIQGKFDNSLNGRSFYAFEGVPYAQPPVGDRRFKKPVPRKPWKGTLMAKTIYKCMQYDQYALPGHDPVTGDEDCLYVNIYTPTLDQNANLDVIIYIHGGAFMYLYGGFYGPHFLLDKNVVFVNLNYRLGPLGFLSTEDDVVPGNNGIRDQIVALTFIKDNVKYFGGNPDSITVFGMSAGGASTHIHYLSPKSRGLFHRAMSQSGTALNPWVLMEQPLQKTKKLAASLGCGAKKVDHMVECLRKRSGRQVVASVKEFLPWLYNPFSPFGVVVDSWSSDPVLPDHPYNLIKSGKVNDIPWIVSQTDFEGLYPSSDFLQDRHLQQIDTRWNELLPFILDYNYTVDAKLRDDVSQKIRKQYLGERKVDKDSFVDFTHILSHRLFDLDIQKTAKLQASVVSSPIYFYLFTYCGAHAWYETIAERRKDFGASHAEDTAYLVSTPTADTATTEEDRLMIKFFVEMMTSFASTGVPKAPVEWKPISKDPEDDIFALKIDSPKKISMERVAVPTIDFWKSLPFKENEKLVTNMKDEL</sequence>
<evidence type="ECO:0000256" key="1">
    <source>
        <dbReference type="ARBA" id="ARBA00005964"/>
    </source>
</evidence>
<keyword evidence="2" id="KW-0719">Serine esterase</keyword>
<feature type="signal peptide" evidence="7">
    <location>
        <begin position="1"/>
        <end position="15"/>
    </location>
</feature>
<comment type="caution">
    <text evidence="9">The sequence shown here is derived from an EMBL/GenBank/DDBJ whole genome shotgun (WGS) entry which is preliminary data.</text>
</comment>
<dbReference type="InterPro" id="IPR019819">
    <property type="entry name" value="Carboxylesterase_B_CS"/>
</dbReference>
<dbReference type="PANTHER" id="PTHR43142:SF1">
    <property type="entry name" value="CARBOXYLIC ESTER HYDROLASE"/>
    <property type="match status" value="1"/>
</dbReference>
<protein>
    <recommendedName>
        <fullName evidence="6">Carboxylic ester hydrolase</fullName>
        <ecNumber evidence="6">3.1.1.-</ecNumber>
    </recommendedName>
</protein>